<evidence type="ECO:0000313" key="2">
    <source>
        <dbReference type="EMBL" id="CAG2069553.1"/>
    </source>
</evidence>
<name>A0ABN7PPE2_TIMPD</name>
<protein>
    <submittedName>
        <fullName evidence="2">Uncharacterized protein</fullName>
    </submittedName>
</protein>
<keyword evidence="1" id="KW-0812">Transmembrane</keyword>
<comment type="caution">
    <text evidence="2">The sequence shown here is derived from an EMBL/GenBank/DDBJ whole genome shotgun (WGS) entry which is preliminary data.</text>
</comment>
<sequence length="78" mass="9197">KVGEIIANQTKMQEVLLMGAHAFNFSFRSPRWLPRLGITTTRVLRCELIVKQRRVYTTCIFIAAQITKMIDLFIWILW</sequence>
<feature type="non-terminal residue" evidence="2">
    <location>
        <position position="78"/>
    </location>
</feature>
<keyword evidence="3" id="KW-1185">Reference proteome</keyword>
<evidence type="ECO:0000256" key="1">
    <source>
        <dbReference type="SAM" id="Phobius"/>
    </source>
</evidence>
<gene>
    <name evidence="2" type="ORF">TPAB3V08_LOCUS16495</name>
</gene>
<evidence type="ECO:0000313" key="3">
    <source>
        <dbReference type="Proteomes" id="UP001153148"/>
    </source>
</evidence>
<accession>A0ABN7PPE2</accession>
<proteinExistence type="predicted"/>
<feature type="transmembrane region" description="Helical" evidence="1">
    <location>
        <begin position="55"/>
        <end position="77"/>
    </location>
</feature>
<reference evidence="2" key="1">
    <citation type="submission" date="2021-03" db="EMBL/GenBank/DDBJ databases">
        <authorList>
            <person name="Tran Van P."/>
        </authorList>
    </citation>
    <scope>NUCLEOTIDE SEQUENCE</scope>
</reference>
<organism evidence="2 3">
    <name type="scientific">Timema podura</name>
    <name type="common">Walking stick</name>
    <dbReference type="NCBI Taxonomy" id="61482"/>
    <lineage>
        <taxon>Eukaryota</taxon>
        <taxon>Metazoa</taxon>
        <taxon>Ecdysozoa</taxon>
        <taxon>Arthropoda</taxon>
        <taxon>Hexapoda</taxon>
        <taxon>Insecta</taxon>
        <taxon>Pterygota</taxon>
        <taxon>Neoptera</taxon>
        <taxon>Polyneoptera</taxon>
        <taxon>Phasmatodea</taxon>
        <taxon>Timematodea</taxon>
        <taxon>Timematoidea</taxon>
        <taxon>Timematidae</taxon>
        <taxon>Timema</taxon>
    </lineage>
</organism>
<dbReference type="EMBL" id="CAJPIN010151089">
    <property type="protein sequence ID" value="CAG2069553.1"/>
    <property type="molecule type" value="Genomic_DNA"/>
</dbReference>
<dbReference type="Proteomes" id="UP001153148">
    <property type="component" value="Unassembled WGS sequence"/>
</dbReference>
<keyword evidence="1" id="KW-0472">Membrane</keyword>
<feature type="non-terminal residue" evidence="2">
    <location>
        <position position="1"/>
    </location>
</feature>
<keyword evidence="1" id="KW-1133">Transmembrane helix</keyword>